<accession>A0A366DW37</accession>
<proteinExistence type="inferred from homology"/>
<sequence length="281" mass="30328">MPEIAQHTNSALSETTTQPASLLSGETVQETVPENLIAVLPLGAHEQHGPHLPFETDTIIADGIAARLAGALPEHITARFLTTEPVGYSIEHMDVEGSRTLAFSEAVNRWVGIGENLCAANIRKLVILNAHGGNSPLATIVATELRARLGMLAVATHWTRFGIPEELISPEQKHLDIHAGYIETSVMLALAPELVHMDKAQNFTNVQGQLIEDYQYLRAYGPHAFGWMMSDLNKQGAAGNALRANAQDGEKIIAHAVKGLTGLMEDVHRFDISAFGEAPAL</sequence>
<dbReference type="Gene3D" id="3.40.50.10310">
    <property type="entry name" value="Creatininase"/>
    <property type="match status" value="1"/>
</dbReference>
<dbReference type="EMBL" id="QNRH01000005">
    <property type="protein sequence ID" value="RBO93408.1"/>
    <property type="molecule type" value="Genomic_DNA"/>
</dbReference>
<dbReference type="AlphaFoldDB" id="A0A366DW37"/>
<evidence type="ECO:0000256" key="1">
    <source>
        <dbReference type="ARBA" id="ARBA00001947"/>
    </source>
</evidence>
<keyword evidence="3 7" id="KW-0378">Hydrolase</keyword>
<protein>
    <submittedName>
        <fullName evidence="7">Creatinine amidohydrolase</fullName>
    </submittedName>
</protein>
<dbReference type="PANTHER" id="PTHR35005:SF1">
    <property type="entry name" value="2-AMINO-5-FORMYLAMINO-6-RIBOSYLAMINOPYRIMIDIN-4(3H)-ONE 5'-MONOPHOSPHATE DEFORMYLASE"/>
    <property type="match status" value="1"/>
</dbReference>
<dbReference type="InterPro" id="IPR003785">
    <property type="entry name" value="Creatininase/forma_Hydrolase"/>
</dbReference>
<evidence type="ECO:0000256" key="6">
    <source>
        <dbReference type="SAM" id="MobiDB-lite"/>
    </source>
</evidence>
<keyword evidence="8" id="KW-1185">Reference proteome</keyword>
<name>A0A366DW37_9HYPH</name>
<evidence type="ECO:0000313" key="8">
    <source>
        <dbReference type="Proteomes" id="UP000252893"/>
    </source>
</evidence>
<keyword evidence="4" id="KW-0862">Zinc</keyword>
<dbReference type="SUPFAM" id="SSF102215">
    <property type="entry name" value="Creatininase"/>
    <property type="match status" value="1"/>
</dbReference>
<evidence type="ECO:0000313" key="7">
    <source>
        <dbReference type="EMBL" id="RBO93408.1"/>
    </source>
</evidence>
<reference evidence="7 8" key="1">
    <citation type="submission" date="2018-06" db="EMBL/GenBank/DDBJ databases">
        <title>Genomic Encyclopedia of Type Strains, Phase IV (KMG-IV): sequencing the most valuable type-strain genomes for metagenomic binning, comparative biology and taxonomic classification.</title>
        <authorList>
            <person name="Goeker M."/>
        </authorList>
    </citation>
    <scope>NUCLEOTIDE SEQUENCE [LARGE SCALE GENOMIC DNA]</scope>
    <source>
        <strain evidence="7 8">DSM 25619</strain>
    </source>
</reference>
<comment type="caution">
    <text evidence="7">The sequence shown here is derived from an EMBL/GenBank/DDBJ whole genome shotgun (WGS) entry which is preliminary data.</text>
</comment>
<evidence type="ECO:0000256" key="4">
    <source>
        <dbReference type="ARBA" id="ARBA00022833"/>
    </source>
</evidence>
<feature type="region of interest" description="Disordered" evidence="6">
    <location>
        <begin position="1"/>
        <end position="21"/>
    </location>
</feature>
<dbReference type="GO" id="GO:0046872">
    <property type="term" value="F:metal ion binding"/>
    <property type="evidence" value="ECO:0007669"/>
    <property type="project" value="UniProtKB-KW"/>
</dbReference>
<dbReference type="GO" id="GO:0016811">
    <property type="term" value="F:hydrolase activity, acting on carbon-nitrogen (but not peptide) bonds, in linear amides"/>
    <property type="evidence" value="ECO:0007669"/>
    <property type="project" value="TreeGrafter"/>
</dbReference>
<dbReference type="GO" id="GO:0009231">
    <property type="term" value="P:riboflavin biosynthetic process"/>
    <property type="evidence" value="ECO:0007669"/>
    <property type="project" value="TreeGrafter"/>
</dbReference>
<comment type="cofactor">
    <cofactor evidence="1">
        <name>Zn(2+)</name>
        <dbReference type="ChEBI" id="CHEBI:29105"/>
    </cofactor>
</comment>
<organism evidence="7 8">
    <name type="scientific">Pseudochrobactrum asaccharolyticum</name>
    <dbReference type="NCBI Taxonomy" id="354351"/>
    <lineage>
        <taxon>Bacteria</taxon>
        <taxon>Pseudomonadati</taxon>
        <taxon>Pseudomonadota</taxon>
        <taxon>Alphaproteobacteria</taxon>
        <taxon>Hyphomicrobiales</taxon>
        <taxon>Brucellaceae</taxon>
        <taxon>Pseudochrobactrum</taxon>
    </lineage>
</organism>
<evidence type="ECO:0000256" key="2">
    <source>
        <dbReference type="ARBA" id="ARBA00022723"/>
    </source>
</evidence>
<keyword evidence="2" id="KW-0479">Metal-binding</keyword>
<evidence type="ECO:0000256" key="3">
    <source>
        <dbReference type="ARBA" id="ARBA00022801"/>
    </source>
</evidence>
<dbReference type="Proteomes" id="UP000252893">
    <property type="component" value="Unassembled WGS sequence"/>
</dbReference>
<gene>
    <name evidence="7" type="ORF">DFR47_105125</name>
</gene>
<dbReference type="Pfam" id="PF02633">
    <property type="entry name" value="Creatininase"/>
    <property type="match status" value="1"/>
</dbReference>
<comment type="similarity">
    <text evidence="5">Belongs to the creatininase superfamily.</text>
</comment>
<dbReference type="PANTHER" id="PTHR35005">
    <property type="entry name" value="3-DEHYDRO-SCYLLO-INOSOSE HYDROLASE"/>
    <property type="match status" value="1"/>
</dbReference>
<evidence type="ECO:0000256" key="5">
    <source>
        <dbReference type="ARBA" id="ARBA00024029"/>
    </source>
</evidence>
<dbReference type="InterPro" id="IPR024087">
    <property type="entry name" value="Creatininase-like_sf"/>
</dbReference>